<protein>
    <submittedName>
        <fullName evidence="2">Uncharacterized protein</fullName>
    </submittedName>
</protein>
<evidence type="ECO:0000313" key="2">
    <source>
        <dbReference type="EMBL" id="KAG7317547.1"/>
    </source>
</evidence>
<dbReference type="EMBL" id="JAHKSW010000023">
    <property type="protein sequence ID" value="KAG7317547.1"/>
    <property type="molecule type" value="Genomic_DNA"/>
</dbReference>
<gene>
    <name evidence="2" type="ORF">KOW79_018582</name>
</gene>
<accession>A0A9D3N8E9</accession>
<reference evidence="2 3" key="1">
    <citation type="submission" date="2021-06" db="EMBL/GenBank/DDBJ databases">
        <title>Chromosome-level genome assembly of the red-tail catfish (Hemibagrus wyckioides).</title>
        <authorList>
            <person name="Shao F."/>
        </authorList>
    </citation>
    <scope>NUCLEOTIDE SEQUENCE [LARGE SCALE GENOMIC DNA]</scope>
    <source>
        <strain evidence="2">EC202008001</strain>
        <tissue evidence="2">Blood</tissue>
    </source>
</reference>
<evidence type="ECO:0000313" key="3">
    <source>
        <dbReference type="Proteomes" id="UP000824219"/>
    </source>
</evidence>
<organism evidence="2 3">
    <name type="scientific">Hemibagrus wyckioides</name>
    <dbReference type="NCBI Taxonomy" id="337641"/>
    <lineage>
        <taxon>Eukaryota</taxon>
        <taxon>Metazoa</taxon>
        <taxon>Chordata</taxon>
        <taxon>Craniata</taxon>
        <taxon>Vertebrata</taxon>
        <taxon>Euteleostomi</taxon>
        <taxon>Actinopterygii</taxon>
        <taxon>Neopterygii</taxon>
        <taxon>Teleostei</taxon>
        <taxon>Ostariophysi</taxon>
        <taxon>Siluriformes</taxon>
        <taxon>Bagridae</taxon>
        <taxon>Hemibagrus</taxon>
    </lineage>
</organism>
<name>A0A9D3N8E9_9TELE</name>
<dbReference type="Proteomes" id="UP000824219">
    <property type="component" value="Linkage Group LG23"/>
</dbReference>
<sequence length="239" mass="27027">MSGGVPKPPRRSWTPNAPGTCLRSSERQFQPYVKQQENRCCFSICEIKLLDFSQLYGSVRKEADIKVTVLFMCIASISVGSPRPSRDSGLDNETRLRPSHLFRAAVCTFRCTSPVHFMMDNSVSRRLWQICLYSNLTFSTTMVNNVADSCHPYEQLRNCLTSAGRFHVPKKKKPYRAEALEQLHCHVTYTGHECPVLRGTREVRPLSTSIRGQMDGGGRRVGEGQEEKNKAFLMPHDGV</sequence>
<feature type="compositionally biased region" description="Basic and acidic residues" evidence="1">
    <location>
        <begin position="217"/>
        <end position="230"/>
    </location>
</feature>
<evidence type="ECO:0000256" key="1">
    <source>
        <dbReference type="SAM" id="MobiDB-lite"/>
    </source>
</evidence>
<proteinExistence type="predicted"/>
<keyword evidence="3" id="KW-1185">Reference proteome</keyword>
<feature type="region of interest" description="Disordered" evidence="1">
    <location>
        <begin position="210"/>
        <end position="239"/>
    </location>
</feature>
<dbReference type="AlphaFoldDB" id="A0A9D3N8E9"/>
<comment type="caution">
    <text evidence="2">The sequence shown here is derived from an EMBL/GenBank/DDBJ whole genome shotgun (WGS) entry which is preliminary data.</text>
</comment>